<dbReference type="InterPro" id="IPR005471">
    <property type="entry name" value="Tscrpt_reg_IclR_N"/>
</dbReference>
<comment type="caution">
    <text evidence="7">The sequence shown here is derived from an EMBL/GenBank/DDBJ whole genome shotgun (WGS) entry which is preliminary data.</text>
</comment>
<evidence type="ECO:0000256" key="1">
    <source>
        <dbReference type="ARBA" id="ARBA00023015"/>
    </source>
</evidence>
<dbReference type="Gene3D" id="1.10.10.10">
    <property type="entry name" value="Winged helix-like DNA-binding domain superfamily/Winged helix DNA-binding domain"/>
    <property type="match status" value="1"/>
</dbReference>
<evidence type="ECO:0000313" key="8">
    <source>
        <dbReference type="Proteomes" id="UP000630142"/>
    </source>
</evidence>
<dbReference type="RefSeq" id="WP_189507524.1">
    <property type="nucleotide sequence ID" value="NZ_BMZQ01000007.1"/>
</dbReference>
<organism evidence="7 8">
    <name type="scientific">Tianweitania populi</name>
    <dbReference type="NCBI Taxonomy" id="1607949"/>
    <lineage>
        <taxon>Bacteria</taxon>
        <taxon>Pseudomonadati</taxon>
        <taxon>Pseudomonadota</taxon>
        <taxon>Alphaproteobacteria</taxon>
        <taxon>Hyphomicrobiales</taxon>
        <taxon>Phyllobacteriaceae</taxon>
        <taxon>Tianweitania</taxon>
    </lineage>
</organism>
<dbReference type="InterPro" id="IPR029016">
    <property type="entry name" value="GAF-like_dom_sf"/>
</dbReference>
<feature type="domain" description="HTH iclR-type" evidence="5">
    <location>
        <begin position="10"/>
        <end position="73"/>
    </location>
</feature>
<dbReference type="SUPFAM" id="SSF46785">
    <property type="entry name" value="Winged helix' DNA-binding domain"/>
    <property type="match status" value="1"/>
</dbReference>
<dbReference type="GO" id="GO:0003677">
    <property type="term" value="F:DNA binding"/>
    <property type="evidence" value="ECO:0007669"/>
    <property type="project" value="UniProtKB-KW"/>
</dbReference>
<keyword evidence="8" id="KW-1185">Reference proteome</keyword>
<accession>A0A8J3GMZ0</accession>
<dbReference type="Proteomes" id="UP000630142">
    <property type="component" value="Unassembled WGS sequence"/>
</dbReference>
<dbReference type="SMART" id="SM00346">
    <property type="entry name" value="HTH_ICLR"/>
    <property type="match status" value="1"/>
</dbReference>
<dbReference type="Pfam" id="PF01614">
    <property type="entry name" value="IclR_C"/>
    <property type="match status" value="1"/>
</dbReference>
<dbReference type="InterPro" id="IPR014757">
    <property type="entry name" value="Tscrpt_reg_IclR_C"/>
</dbReference>
<dbReference type="PROSITE" id="PS51078">
    <property type="entry name" value="ICLR_ED"/>
    <property type="match status" value="1"/>
</dbReference>
<evidence type="ECO:0000259" key="5">
    <source>
        <dbReference type="PROSITE" id="PS51077"/>
    </source>
</evidence>
<reference evidence="7" key="2">
    <citation type="submission" date="2020-09" db="EMBL/GenBank/DDBJ databases">
        <authorList>
            <person name="Sun Q."/>
            <person name="Kim S."/>
        </authorList>
    </citation>
    <scope>NUCLEOTIDE SEQUENCE</scope>
    <source>
        <strain evidence="7">KCTC 42249</strain>
    </source>
</reference>
<keyword evidence="2" id="KW-0238">DNA-binding</keyword>
<dbReference type="SUPFAM" id="SSF55781">
    <property type="entry name" value="GAF domain-like"/>
    <property type="match status" value="1"/>
</dbReference>
<evidence type="ECO:0000313" key="7">
    <source>
        <dbReference type="EMBL" id="GHD24211.1"/>
    </source>
</evidence>
<keyword evidence="3" id="KW-0804">Transcription</keyword>
<dbReference type="PROSITE" id="PS51077">
    <property type="entry name" value="HTH_ICLR"/>
    <property type="match status" value="1"/>
</dbReference>
<dbReference type="GO" id="GO:0003700">
    <property type="term" value="F:DNA-binding transcription factor activity"/>
    <property type="evidence" value="ECO:0007669"/>
    <property type="project" value="TreeGrafter"/>
</dbReference>
<dbReference type="PANTHER" id="PTHR30136:SF39">
    <property type="entry name" value="TRANSCRIPTIONAL REGULATORY PROTEIN"/>
    <property type="match status" value="1"/>
</dbReference>
<reference evidence="7" key="1">
    <citation type="journal article" date="2014" name="Int. J. Syst. Evol. Microbiol.">
        <title>Complete genome sequence of Corynebacterium casei LMG S-19264T (=DSM 44701T), isolated from a smear-ripened cheese.</title>
        <authorList>
            <consortium name="US DOE Joint Genome Institute (JGI-PGF)"/>
            <person name="Walter F."/>
            <person name="Albersmeier A."/>
            <person name="Kalinowski J."/>
            <person name="Ruckert C."/>
        </authorList>
    </citation>
    <scope>NUCLEOTIDE SEQUENCE</scope>
    <source>
        <strain evidence="7">KCTC 42249</strain>
    </source>
</reference>
<evidence type="ECO:0000256" key="4">
    <source>
        <dbReference type="SAM" id="MobiDB-lite"/>
    </source>
</evidence>
<dbReference type="InterPro" id="IPR036388">
    <property type="entry name" value="WH-like_DNA-bd_sf"/>
</dbReference>
<evidence type="ECO:0000259" key="6">
    <source>
        <dbReference type="PROSITE" id="PS51078"/>
    </source>
</evidence>
<dbReference type="Pfam" id="PF09339">
    <property type="entry name" value="HTH_IclR"/>
    <property type="match status" value="1"/>
</dbReference>
<evidence type="ECO:0000256" key="3">
    <source>
        <dbReference type="ARBA" id="ARBA00023163"/>
    </source>
</evidence>
<dbReference type="InterPro" id="IPR036390">
    <property type="entry name" value="WH_DNA-bd_sf"/>
</dbReference>
<dbReference type="PANTHER" id="PTHR30136">
    <property type="entry name" value="HELIX-TURN-HELIX TRANSCRIPTIONAL REGULATOR, ICLR FAMILY"/>
    <property type="match status" value="1"/>
</dbReference>
<feature type="domain" description="IclR-ED" evidence="6">
    <location>
        <begin position="74"/>
        <end position="258"/>
    </location>
</feature>
<sequence length="286" mass="31461">MSEVSDITGSQSVDRALKLLSLVGRSSEEGMSLNEIVSRSGFNKATTRRLLLALMRAKMVDQDEIERRYYLGEEAYVLGSFAAPRFGLLEMSMESLIRISRQTGDASFLSIRRDTHSICLHREEGTYPIRTHALLKGFEHPLGIGAGSLAMLATLDDAEVNEVLARNADELATDFAEVPVTDVRAALNRTRMKGYAVNPGMIFANSWGIGVALSFPDGRLAGAISLAAIDSRVQEPRQSELASILREEAARIECKLARMIDRERADKRPKARNAAPQRLAGRRASL</sequence>
<dbReference type="AlphaFoldDB" id="A0A8J3GMZ0"/>
<dbReference type="InterPro" id="IPR050707">
    <property type="entry name" value="HTH_MetabolicPath_Reg"/>
</dbReference>
<protein>
    <submittedName>
        <fullName evidence="7">Transcriptional regulator</fullName>
    </submittedName>
</protein>
<dbReference type="EMBL" id="BMZQ01000007">
    <property type="protein sequence ID" value="GHD24211.1"/>
    <property type="molecule type" value="Genomic_DNA"/>
</dbReference>
<proteinExistence type="predicted"/>
<evidence type="ECO:0000256" key="2">
    <source>
        <dbReference type="ARBA" id="ARBA00023125"/>
    </source>
</evidence>
<dbReference type="GO" id="GO:0045892">
    <property type="term" value="P:negative regulation of DNA-templated transcription"/>
    <property type="evidence" value="ECO:0007669"/>
    <property type="project" value="TreeGrafter"/>
</dbReference>
<keyword evidence="1" id="KW-0805">Transcription regulation</keyword>
<gene>
    <name evidence="7" type="ORF">GCM10016234_40160</name>
</gene>
<name>A0A8J3GMZ0_9HYPH</name>
<feature type="region of interest" description="Disordered" evidence="4">
    <location>
        <begin position="263"/>
        <end position="286"/>
    </location>
</feature>
<dbReference type="Gene3D" id="3.30.450.40">
    <property type="match status" value="1"/>
</dbReference>